<reference evidence="3" key="2">
    <citation type="submission" date="2021-06" db="EMBL/GenBank/DDBJ databases">
        <title>Collection of gut derived symbiotic bacterial strains cultured from healthy donors.</title>
        <authorList>
            <person name="Lin H."/>
            <person name="Littmann E."/>
            <person name="Pamer E.G."/>
        </authorList>
    </citation>
    <scope>NUCLEOTIDE SEQUENCE</scope>
    <source>
        <strain evidence="3">MSK.21.60</strain>
    </source>
</reference>
<reference evidence="4" key="3">
    <citation type="submission" date="2022-12" db="EMBL/GenBank/DDBJ databases">
        <title>Distinct polysaccharide growth profiles of human intestinal Prevotella copri isolates.</title>
        <authorList>
            <person name="Fehlner-Peach H."/>
            <person name="Magnabosco C."/>
            <person name="Raghavan V."/>
            <person name="Scher J.U."/>
            <person name="Tett A."/>
            <person name="Cox L.M."/>
            <person name="Gottsegen C."/>
            <person name="Watters A."/>
            <person name="Wiltshire- Gordon J.D."/>
            <person name="Segata N."/>
            <person name="Bonneau R."/>
            <person name="Littman D.R."/>
        </authorList>
    </citation>
    <scope>NUCLEOTIDE SEQUENCE</scope>
    <source>
        <strain evidence="4">IAU3127</strain>
    </source>
</reference>
<dbReference type="PROSITE" id="PS51257">
    <property type="entry name" value="PROKAR_LIPOPROTEIN"/>
    <property type="match status" value="1"/>
</dbReference>
<gene>
    <name evidence="4" type="ORF">F7D31_05240</name>
    <name evidence="3" type="ORF">KSW80_11555</name>
</gene>
<dbReference type="RefSeq" id="WP_153137842.1">
    <property type="nucleotide sequence ID" value="NZ_JAHOEK010000034.1"/>
</dbReference>
<dbReference type="Proteomes" id="UP000421283">
    <property type="component" value="Unassembled WGS sequence"/>
</dbReference>
<dbReference type="AlphaFoldDB" id="A0AA90VMI7"/>
<feature type="transmembrane region" description="Helical" evidence="2">
    <location>
        <begin position="99"/>
        <end position="119"/>
    </location>
</feature>
<keyword evidence="2" id="KW-1133">Transmembrane helix</keyword>
<keyword evidence="2" id="KW-0812">Transmembrane</keyword>
<evidence type="ECO:0000313" key="5">
    <source>
        <dbReference type="Proteomes" id="UP000421283"/>
    </source>
</evidence>
<dbReference type="EMBL" id="JAHOEP010000034">
    <property type="protein sequence ID" value="MBV3409031.1"/>
    <property type="molecule type" value="Genomic_DNA"/>
</dbReference>
<dbReference type="EMBL" id="VZAP01000062">
    <property type="protein sequence ID" value="MQO92081.1"/>
    <property type="molecule type" value="Genomic_DNA"/>
</dbReference>
<evidence type="ECO:0000256" key="2">
    <source>
        <dbReference type="SAM" id="Phobius"/>
    </source>
</evidence>
<proteinExistence type="predicted"/>
<accession>A0AA90VMI7</accession>
<protein>
    <submittedName>
        <fullName evidence="4">Uncharacterized protein</fullName>
    </submittedName>
</protein>
<comment type="caution">
    <text evidence="4">The sequence shown here is derived from an EMBL/GenBank/DDBJ whole genome shotgun (WGS) entry which is preliminary data.</text>
</comment>
<feature type="transmembrane region" description="Helical" evidence="2">
    <location>
        <begin position="12"/>
        <end position="35"/>
    </location>
</feature>
<keyword evidence="2" id="KW-0472">Membrane</keyword>
<evidence type="ECO:0000313" key="4">
    <source>
        <dbReference type="EMBL" id="MQO92081.1"/>
    </source>
</evidence>
<name>A0AA90VMI7_9BACT</name>
<keyword evidence="1" id="KW-0175">Coiled coil</keyword>
<organism evidence="4 5">
    <name type="scientific">Segatella copri</name>
    <dbReference type="NCBI Taxonomy" id="165179"/>
    <lineage>
        <taxon>Bacteria</taxon>
        <taxon>Pseudomonadati</taxon>
        <taxon>Bacteroidota</taxon>
        <taxon>Bacteroidia</taxon>
        <taxon>Bacteroidales</taxon>
        <taxon>Prevotellaceae</taxon>
        <taxon>Segatella</taxon>
    </lineage>
</organism>
<dbReference type="Proteomes" id="UP001196316">
    <property type="component" value="Unassembled WGS sequence"/>
</dbReference>
<evidence type="ECO:0000313" key="3">
    <source>
        <dbReference type="EMBL" id="MBV3409031.1"/>
    </source>
</evidence>
<evidence type="ECO:0000256" key="1">
    <source>
        <dbReference type="SAM" id="Coils"/>
    </source>
</evidence>
<sequence>MCKEKEKSGCYLQGTVILLLLLLSVAACVFFKSTITPVEQNVKWIHSEVKPSTEISLQDSVKFASYTRRLDSMENELGMIRDQYQTDINIGIDRLNSWVGFWLAILAVVLLMAGVGQYMQVKKHDDDWNKLSADYKIKKQDIENLKKAVENERTALKDKLRIETTLFNLLRTMAALHDPLMLPRDDERKQRIIEYLAKAQELLIQYRTLKQKENEVDKDKNLCKEEDSMILCLIFTNFRLNICRCVALFTSPSVSIRAKCFLDYVEKEENKLSTRENMPIDSLNRFIGELGVLLKTLKSGH</sequence>
<reference evidence="5" key="1">
    <citation type="submission" date="2019-09" db="EMBL/GenBank/DDBJ databases">
        <title>Distinct polysaccharide growth profiles of human intestinal Prevotella copri isolates.</title>
        <authorList>
            <person name="Fehlner-Peach H."/>
            <person name="Magnabosco C."/>
            <person name="Raghavan V."/>
            <person name="Scher J.U."/>
            <person name="Tett A."/>
            <person name="Cox L.M."/>
            <person name="Gottsegen C."/>
            <person name="Watters A."/>
            <person name="Wiltshire- Gordon J.D."/>
            <person name="Segata N."/>
            <person name="Bonneau R."/>
            <person name="Littman D.R."/>
        </authorList>
    </citation>
    <scope>NUCLEOTIDE SEQUENCE [LARGE SCALE GENOMIC DNA]</scope>
    <source>
        <strain evidence="5">iAU3127</strain>
    </source>
</reference>
<feature type="coiled-coil region" evidence="1">
    <location>
        <begin position="132"/>
        <end position="162"/>
    </location>
</feature>